<dbReference type="SMR" id="Q5SMY9"/>
<gene>
    <name evidence="4" type="primary">P0498B01.26</name>
</gene>
<dbReference type="SUPFAM" id="SSF47459">
    <property type="entry name" value="HLH, helix-loop-helix DNA-binding domain"/>
    <property type="match status" value="1"/>
</dbReference>
<dbReference type="EMBL" id="AP003417">
    <property type="protein sequence ID" value="BAD72432.1"/>
    <property type="molecule type" value="Genomic_DNA"/>
</dbReference>
<dbReference type="Proteomes" id="UP000817658">
    <property type="component" value="Chromosome 1"/>
</dbReference>
<evidence type="ECO:0008006" key="5">
    <source>
        <dbReference type="Google" id="ProtNLM"/>
    </source>
</evidence>
<dbReference type="GO" id="GO:0046983">
    <property type="term" value="F:protein dimerization activity"/>
    <property type="evidence" value="ECO:0007669"/>
    <property type="project" value="InterPro"/>
</dbReference>
<keyword evidence="3" id="KW-0804">Transcription</keyword>
<evidence type="ECO:0000256" key="3">
    <source>
        <dbReference type="ARBA" id="ARBA00023163"/>
    </source>
</evidence>
<accession>Q5SMY9</accession>
<sequence length="67" mass="7125">MSERKRREKLNGSFVALQSRPYVLPPGSKLERQDVVDTDRSKGVREVSRVKAVGAGGEEPGAGGAAS</sequence>
<organism evidence="4">
    <name type="scientific">Oryza sativa subsp. japonica</name>
    <name type="common">Rice</name>
    <dbReference type="NCBI Taxonomy" id="39947"/>
    <lineage>
        <taxon>Eukaryota</taxon>
        <taxon>Viridiplantae</taxon>
        <taxon>Streptophyta</taxon>
        <taxon>Embryophyta</taxon>
        <taxon>Tracheophyta</taxon>
        <taxon>Spermatophyta</taxon>
        <taxon>Magnoliopsida</taxon>
        <taxon>Liliopsida</taxon>
        <taxon>Poales</taxon>
        <taxon>Poaceae</taxon>
        <taxon>BOP clade</taxon>
        <taxon>Oryzoideae</taxon>
        <taxon>Oryzeae</taxon>
        <taxon>Oryzinae</taxon>
        <taxon>Oryza</taxon>
        <taxon>Oryza sativa</taxon>
    </lineage>
</organism>
<comment type="similarity">
    <text evidence="1">Belongs to the bHLH protein family.</text>
</comment>
<name>Q5SMY9_ORYSJ</name>
<dbReference type="InterPro" id="IPR036638">
    <property type="entry name" value="HLH_DNA-bd_sf"/>
</dbReference>
<reference evidence="4" key="1">
    <citation type="journal article" date="2002" name="Nature">
        <title>The genome sequence and structure of rice chromosome 1.</title>
        <authorList>
            <person name="Sasaki T."/>
            <person name="Matsumoto T."/>
            <person name="Yamamoto K."/>
            <person name="Sakata K."/>
            <person name="Baba T."/>
            <person name="Katayose Y."/>
            <person name="Wu J."/>
            <person name="Niimura Y."/>
            <person name="Cheng Z."/>
            <person name="Nagamura Y."/>
            <person name="Antonio B.A."/>
            <person name="Kanamori H."/>
            <person name="Hosokawa S."/>
            <person name="Masukawa M."/>
            <person name="Arikawa K."/>
            <person name="Chiden Y."/>
            <person name="Hayashi M."/>
            <person name="Okamoto M."/>
            <person name="Ando T."/>
            <person name="Aoki H."/>
            <person name="Arita K."/>
            <person name="Hamada M."/>
            <person name="Harada C."/>
            <person name="Hijishita S."/>
            <person name="Honda M."/>
            <person name="Ichikawa Y."/>
            <person name="Idonuma A."/>
            <person name="Iijima M."/>
            <person name="Ikeda M."/>
            <person name="Ikeno M."/>
            <person name="Itoh S."/>
            <person name="Itoh T."/>
            <person name="Itoh Y."/>
            <person name="Itoh Y."/>
            <person name="Iwabuchi A."/>
            <person name="Kamiya K."/>
            <person name="Karasawa W."/>
            <person name="Katagiri S."/>
            <person name="Kikuta A."/>
            <person name="Kobayashi N."/>
            <person name="Kono I."/>
            <person name="Machita K."/>
            <person name="Maehara T."/>
            <person name="Mizuno H."/>
            <person name="Mizubayashi T."/>
            <person name="Mukai Y."/>
            <person name="Nagasaki H."/>
            <person name="Nakashima M."/>
            <person name="Nakama Y."/>
            <person name="Nakamichi Y."/>
            <person name="Nakamura M."/>
            <person name="Namiki N."/>
            <person name="Negishi M."/>
            <person name="Ohta I."/>
            <person name="Ono N."/>
            <person name="Saji S."/>
            <person name="Sakai K."/>
            <person name="Shibata M."/>
            <person name="Shimokawa T."/>
            <person name="Shomura A."/>
            <person name="Song J."/>
            <person name="Takazaki Y."/>
            <person name="Terasawa K."/>
            <person name="Tsuji K."/>
            <person name="Waki K."/>
            <person name="Yamagata H."/>
            <person name="Yamane H."/>
            <person name="Yoshiki S."/>
            <person name="Yoshihara R."/>
            <person name="Yukawa K."/>
            <person name="Zhong H."/>
            <person name="Iwama H."/>
            <person name="Endo T."/>
            <person name="Ito H."/>
            <person name="Hahn J.H."/>
            <person name="Kim H.I."/>
            <person name="Eun M.Y."/>
            <person name="Yano M."/>
            <person name="Jiang J."/>
            <person name="Gojobori T."/>
        </authorList>
    </citation>
    <scope>NUCLEOTIDE SEQUENCE [LARGE SCALE GENOMIC DNA]</scope>
</reference>
<keyword evidence="2" id="KW-0805">Transcription regulation</keyword>
<evidence type="ECO:0000256" key="1">
    <source>
        <dbReference type="ARBA" id="ARBA00005510"/>
    </source>
</evidence>
<evidence type="ECO:0000256" key="2">
    <source>
        <dbReference type="ARBA" id="ARBA00023015"/>
    </source>
</evidence>
<evidence type="ECO:0000313" key="4">
    <source>
        <dbReference type="EMBL" id="BAD72432.1"/>
    </source>
</evidence>
<dbReference type="AlphaFoldDB" id="Q5SMY9"/>
<protein>
    <recommendedName>
        <fullName evidence="5">BHLH domain-containing protein</fullName>
    </recommendedName>
</protein>
<proteinExistence type="inferred from homology"/>